<comment type="caution">
    <text evidence="1">The sequence shown here is derived from an EMBL/GenBank/DDBJ whole genome shotgun (WGS) entry which is preliminary data.</text>
</comment>
<protein>
    <submittedName>
        <fullName evidence="1">Uncharacterized protein</fullName>
    </submittedName>
</protein>
<dbReference type="EMBL" id="VSSQ01010386">
    <property type="protein sequence ID" value="MPM44197.1"/>
    <property type="molecule type" value="Genomic_DNA"/>
</dbReference>
<accession>A0A644ZTV4</accession>
<name>A0A644ZTV4_9ZZZZ</name>
<dbReference type="AlphaFoldDB" id="A0A644ZTV4"/>
<proteinExistence type="predicted"/>
<sequence length="117" mass="13407">MSDLVRLELDSKTRLLGSSTPFTDRLLKQGGTGKSPFNFFLSTVETYMSMFNYDPYPAYNVDTVIDELVERVRHSGDERIGRIARVNRVIEQGEMEPWMYTEPPEILLLAVLLMTVS</sequence>
<reference evidence="1" key="1">
    <citation type="submission" date="2019-08" db="EMBL/GenBank/DDBJ databases">
        <authorList>
            <person name="Kucharzyk K."/>
            <person name="Murdoch R.W."/>
            <person name="Higgins S."/>
            <person name="Loffler F."/>
        </authorList>
    </citation>
    <scope>NUCLEOTIDE SEQUENCE</scope>
</reference>
<gene>
    <name evidence="1" type="ORF">SDC9_90875</name>
</gene>
<organism evidence="1">
    <name type="scientific">bioreactor metagenome</name>
    <dbReference type="NCBI Taxonomy" id="1076179"/>
    <lineage>
        <taxon>unclassified sequences</taxon>
        <taxon>metagenomes</taxon>
        <taxon>ecological metagenomes</taxon>
    </lineage>
</organism>
<evidence type="ECO:0000313" key="1">
    <source>
        <dbReference type="EMBL" id="MPM44197.1"/>
    </source>
</evidence>